<evidence type="ECO:0000313" key="5">
    <source>
        <dbReference type="Proteomes" id="UP001501147"/>
    </source>
</evidence>
<evidence type="ECO:0000256" key="2">
    <source>
        <dbReference type="ARBA" id="ARBA00000751"/>
    </source>
</evidence>
<comment type="catalytic activity">
    <reaction evidence="1">
        <text>5-amino-6-(5-phospho-D-ribosylamino)uracil + H2O = 5,6-diaminouracil + D-ribose 5-phosphate</text>
        <dbReference type="Rhea" id="RHEA:55020"/>
        <dbReference type="ChEBI" id="CHEBI:15377"/>
        <dbReference type="ChEBI" id="CHEBI:46252"/>
        <dbReference type="ChEBI" id="CHEBI:58453"/>
        <dbReference type="ChEBI" id="CHEBI:78346"/>
    </reaction>
</comment>
<dbReference type="InterPro" id="IPR037238">
    <property type="entry name" value="YbiA-like_sf"/>
</dbReference>
<protein>
    <submittedName>
        <fullName evidence="4">NADAR family protein</fullName>
    </submittedName>
</protein>
<reference evidence="5" key="1">
    <citation type="journal article" date="2019" name="Int. J. Syst. Evol. Microbiol.">
        <title>The Global Catalogue of Microorganisms (GCM) 10K type strain sequencing project: providing services to taxonomists for standard genome sequencing and annotation.</title>
        <authorList>
            <consortium name="The Broad Institute Genomics Platform"/>
            <consortium name="The Broad Institute Genome Sequencing Center for Infectious Disease"/>
            <person name="Wu L."/>
            <person name="Ma J."/>
        </authorList>
    </citation>
    <scope>NUCLEOTIDE SEQUENCE [LARGE SCALE GENOMIC DNA]</scope>
    <source>
        <strain evidence="5">JCM 18324</strain>
    </source>
</reference>
<dbReference type="Gene3D" id="1.10.357.40">
    <property type="entry name" value="YbiA-like"/>
    <property type="match status" value="1"/>
</dbReference>
<dbReference type="EMBL" id="BAABJV010000007">
    <property type="protein sequence ID" value="GAA4779973.1"/>
    <property type="molecule type" value="Genomic_DNA"/>
</dbReference>
<evidence type="ECO:0000313" key="4">
    <source>
        <dbReference type="EMBL" id="GAA4779973.1"/>
    </source>
</evidence>
<keyword evidence="5" id="KW-1185">Reference proteome</keyword>
<gene>
    <name evidence="4" type="ORF">GCM10023329_31440</name>
</gene>
<feature type="domain" description="NADAR" evidence="3">
    <location>
        <begin position="34"/>
        <end position="179"/>
    </location>
</feature>
<dbReference type="InterPro" id="IPR012816">
    <property type="entry name" value="NADAR"/>
</dbReference>
<dbReference type="RefSeq" id="WP_345614081.1">
    <property type="nucleotide sequence ID" value="NZ_BAABJV010000007.1"/>
</dbReference>
<evidence type="ECO:0000259" key="3">
    <source>
        <dbReference type="Pfam" id="PF08719"/>
    </source>
</evidence>
<organism evidence="4 5">
    <name type="scientific">Streptomyces sanyensis</name>
    <dbReference type="NCBI Taxonomy" id="568869"/>
    <lineage>
        <taxon>Bacteria</taxon>
        <taxon>Bacillati</taxon>
        <taxon>Actinomycetota</taxon>
        <taxon>Actinomycetes</taxon>
        <taxon>Kitasatosporales</taxon>
        <taxon>Streptomycetaceae</taxon>
        <taxon>Streptomyces</taxon>
    </lineage>
</organism>
<comment type="catalytic activity">
    <reaction evidence="2">
        <text>2,5-diamino-6-hydroxy-4-(5-phosphoribosylamino)-pyrimidine + H2O = 2,5,6-triamino-4-hydroxypyrimidine + D-ribose 5-phosphate</text>
        <dbReference type="Rhea" id="RHEA:23436"/>
        <dbReference type="ChEBI" id="CHEBI:15377"/>
        <dbReference type="ChEBI" id="CHEBI:58614"/>
        <dbReference type="ChEBI" id="CHEBI:78346"/>
        <dbReference type="ChEBI" id="CHEBI:137796"/>
    </reaction>
</comment>
<sequence length="181" mass="20160">MGKDELVRRAATGQRIKYLPFWGHAPRRDGTLGPGCLSQWWPSPFEVAGVRYATAEHWMMAAKARLFEDAEGERAVLAAAHPAAAKEAGRRVRGFDEAVWRRARSGIVREGGVHKFGQDAGLREFLLGTGERVLVEASPVDRIWGIGVAADDERCEDPARWPGLNLLGFALMEAREELRRR</sequence>
<evidence type="ECO:0000256" key="1">
    <source>
        <dbReference type="ARBA" id="ARBA00000022"/>
    </source>
</evidence>
<accession>A0ABP9AE31</accession>
<dbReference type="CDD" id="cd15457">
    <property type="entry name" value="NADAR"/>
    <property type="match status" value="1"/>
</dbReference>
<dbReference type="Pfam" id="PF08719">
    <property type="entry name" value="NADAR"/>
    <property type="match status" value="1"/>
</dbReference>
<proteinExistence type="predicted"/>
<name>A0ABP9AE31_9ACTN</name>
<comment type="caution">
    <text evidence="4">The sequence shown here is derived from an EMBL/GenBank/DDBJ whole genome shotgun (WGS) entry which is preliminary data.</text>
</comment>
<dbReference type="SUPFAM" id="SSF143990">
    <property type="entry name" value="YbiA-like"/>
    <property type="match status" value="1"/>
</dbReference>
<dbReference type="NCBIfam" id="TIGR02464">
    <property type="entry name" value="ribofla_fusion"/>
    <property type="match status" value="1"/>
</dbReference>
<dbReference type="Proteomes" id="UP001501147">
    <property type="component" value="Unassembled WGS sequence"/>
</dbReference>